<evidence type="ECO:0000256" key="5">
    <source>
        <dbReference type="ARBA" id="ARBA00022989"/>
    </source>
</evidence>
<feature type="compositionally biased region" description="Low complexity" evidence="8">
    <location>
        <begin position="132"/>
        <end position="151"/>
    </location>
</feature>
<keyword evidence="2" id="KW-0813">Transport</keyword>
<evidence type="ECO:0000313" key="11">
    <source>
        <dbReference type="Proteomes" id="UP000245370"/>
    </source>
</evidence>
<evidence type="ECO:0000256" key="9">
    <source>
        <dbReference type="SAM" id="Phobius"/>
    </source>
</evidence>
<protein>
    <recommendedName>
        <fullName evidence="12">Sec-independent protein translocase protein TatA</fullName>
    </recommendedName>
</protein>
<evidence type="ECO:0000256" key="6">
    <source>
        <dbReference type="ARBA" id="ARBA00023010"/>
    </source>
</evidence>
<comment type="caution">
    <text evidence="10">The sequence shown here is derived from an EMBL/GenBank/DDBJ whole genome shotgun (WGS) entry which is preliminary data.</text>
</comment>
<gene>
    <name evidence="10" type="ORF">DIT68_04860</name>
</gene>
<proteinExistence type="predicted"/>
<dbReference type="PANTHER" id="PTHR42982">
    <property type="entry name" value="SEC-INDEPENDENT PROTEIN TRANSLOCASE PROTEIN TATA"/>
    <property type="match status" value="1"/>
</dbReference>
<dbReference type="EMBL" id="QFRJ01000002">
    <property type="protein sequence ID" value="PWH86568.1"/>
    <property type="molecule type" value="Genomic_DNA"/>
</dbReference>
<dbReference type="Gene3D" id="1.20.5.3310">
    <property type="match status" value="1"/>
</dbReference>
<dbReference type="Pfam" id="PF02416">
    <property type="entry name" value="TatA_B_E"/>
    <property type="match status" value="1"/>
</dbReference>
<sequence length="169" mass="18523">MLLFINSIAGSEIVIILLFVLIFFGAKSIPGMARGLGKGIRQIKDASQDIQDEIRKTTTDMQRDLNVNKALHDAKNKLEAPIKDFGNDLKSSATDVHKNINGILNDGGENSIEKTLEEPVKGFQKDINSATTEINNNINSSSGNNSKNNAEQASKDESLKRKPDQENLN</sequence>
<dbReference type="Proteomes" id="UP000245370">
    <property type="component" value="Unassembled WGS sequence"/>
</dbReference>
<evidence type="ECO:0000256" key="3">
    <source>
        <dbReference type="ARBA" id="ARBA00022692"/>
    </source>
</evidence>
<feature type="region of interest" description="Disordered" evidence="8">
    <location>
        <begin position="132"/>
        <end position="169"/>
    </location>
</feature>
<evidence type="ECO:0000313" key="10">
    <source>
        <dbReference type="EMBL" id="PWH86568.1"/>
    </source>
</evidence>
<dbReference type="OrthoDB" id="1525160at2"/>
<name>A0A2U2XFJ3_9FLAO</name>
<evidence type="ECO:0000256" key="8">
    <source>
        <dbReference type="SAM" id="MobiDB-lite"/>
    </source>
</evidence>
<reference evidence="10 11" key="1">
    <citation type="submission" date="2018-05" db="EMBL/GenBank/DDBJ databases">
        <title>Brumimicrobium oceani sp. nov., isolated from coastal sediment.</title>
        <authorList>
            <person name="Kou Y."/>
        </authorList>
    </citation>
    <scope>NUCLEOTIDE SEQUENCE [LARGE SCALE GENOMIC DNA]</scope>
    <source>
        <strain evidence="10 11">C305</strain>
    </source>
</reference>
<keyword evidence="11" id="KW-1185">Reference proteome</keyword>
<dbReference type="RefSeq" id="WP_109358680.1">
    <property type="nucleotide sequence ID" value="NZ_QFRJ01000002.1"/>
</dbReference>
<organism evidence="10 11">
    <name type="scientific">Brumimicrobium oceani</name>
    <dbReference type="NCBI Taxonomy" id="2100725"/>
    <lineage>
        <taxon>Bacteria</taxon>
        <taxon>Pseudomonadati</taxon>
        <taxon>Bacteroidota</taxon>
        <taxon>Flavobacteriia</taxon>
        <taxon>Flavobacteriales</taxon>
        <taxon>Crocinitomicaceae</taxon>
        <taxon>Brumimicrobium</taxon>
    </lineage>
</organism>
<comment type="subcellular location">
    <subcellularLocation>
        <location evidence="1">Membrane</location>
        <topology evidence="1">Single-pass membrane protein</topology>
    </subcellularLocation>
</comment>
<keyword evidence="4" id="KW-0653">Protein transport</keyword>
<reference evidence="10 11" key="2">
    <citation type="submission" date="2018-05" db="EMBL/GenBank/DDBJ databases">
        <authorList>
            <person name="Lanie J.A."/>
            <person name="Ng W.-L."/>
            <person name="Kazmierczak K.M."/>
            <person name="Andrzejewski T.M."/>
            <person name="Davidsen T.M."/>
            <person name="Wayne K.J."/>
            <person name="Tettelin H."/>
            <person name="Glass J.I."/>
            <person name="Rusch D."/>
            <person name="Podicherti R."/>
            <person name="Tsui H.-C.T."/>
            <person name="Winkler M.E."/>
        </authorList>
    </citation>
    <scope>NUCLEOTIDE SEQUENCE [LARGE SCALE GENOMIC DNA]</scope>
    <source>
        <strain evidence="10 11">C305</strain>
    </source>
</reference>
<keyword evidence="5 9" id="KW-1133">Transmembrane helix</keyword>
<dbReference type="PANTHER" id="PTHR42982:SF1">
    <property type="entry name" value="SEC-INDEPENDENT PROTEIN TRANSLOCASE PROTEIN TATA"/>
    <property type="match status" value="1"/>
</dbReference>
<dbReference type="AlphaFoldDB" id="A0A2U2XFJ3"/>
<dbReference type="GO" id="GO:0015031">
    <property type="term" value="P:protein transport"/>
    <property type="evidence" value="ECO:0007669"/>
    <property type="project" value="UniProtKB-KW"/>
</dbReference>
<evidence type="ECO:0000256" key="1">
    <source>
        <dbReference type="ARBA" id="ARBA00004167"/>
    </source>
</evidence>
<feature type="compositionally biased region" description="Basic and acidic residues" evidence="8">
    <location>
        <begin position="153"/>
        <end position="169"/>
    </location>
</feature>
<dbReference type="GO" id="GO:0016020">
    <property type="term" value="C:membrane"/>
    <property type="evidence" value="ECO:0007669"/>
    <property type="project" value="UniProtKB-ARBA"/>
</dbReference>
<keyword evidence="3 9" id="KW-0812">Transmembrane</keyword>
<evidence type="ECO:0008006" key="12">
    <source>
        <dbReference type="Google" id="ProtNLM"/>
    </source>
</evidence>
<accession>A0A2U2XFJ3</accession>
<keyword evidence="7 9" id="KW-0472">Membrane</keyword>
<feature type="transmembrane region" description="Helical" evidence="9">
    <location>
        <begin position="6"/>
        <end position="26"/>
    </location>
</feature>
<evidence type="ECO:0000256" key="4">
    <source>
        <dbReference type="ARBA" id="ARBA00022927"/>
    </source>
</evidence>
<evidence type="ECO:0000256" key="7">
    <source>
        <dbReference type="ARBA" id="ARBA00023136"/>
    </source>
</evidence>
<keyword evidence="6" id="KW-0811">Translocation</keyword>
<dbReference type="InterPro" id="IPR003369">
    <property type="entry name" value="TatA/B/E"/>
</dbReference>
<evidence type="ECO:0000256" key="2">
    <source>
        <dbReference type="ARBA" id="ARBA00022448"/>
    </source>
</evidence>